<reference evidence="1" key="1">
    <citation type="journal article" date="2020" name="Stud. Mycol.">
        <title>101 Dothideomycetes genomes: a test case for predicting lifestyles and emergence of pathogens.</title>
        <authorList>
            <person name="Haridas S."/>
            <person name="Albert R."/>
            <person name="Binder M."/>
            <person name="Bloem J."/>
            <person name="Labutti K."/>
            <person name="Salamov A."/>
            <person name="Andreopoulos B."/>
            <person name="Baker S."/>
            <person name="Barry K."/>
            <person name="Bills G."/>
            <person name="Bluhm B."/>
            <person name="Cannon C."/>
            <person name="Castanera R."/>
            <person name="Culley D."/>
            <person name="Daum C."/>
            <person name="Ezra D."/>
            <person name="Gonzalez J."/>
            <person name="Henrissat B."/>
            <person name="Kuo A."/>
            <person name="Liang C."/>
            <person name="Lipzen A."/>
            <person name="Lutzoni F."/>
            <person name="Magnuson J."/>
            <person name="Mondo S."/>
            <person name="Nolan M."/>
            <person name="Ohm R."/>
            <person name="Pangilinan J."/>
            <person name="Park H.-J."/>
            <person name="Ramirez L."/>
            <person name="Alfaro M."/>
            <person name="Sun H."/>
            <person name="Tritt A."/>
            <person name="Yoshinaga Y."/>
            <person name="Zwiers L.-H."/>
            <person name="Turgeon B."/>
            <person name="Goodwin S."/>
            <person name="Spatafora J."/>
            <person name="Crous P."/>
            <person name="Grigoriev I."/>
        </authorList>
    </citation>
    <scope>NUCLEOTIDE SEQUENCE</scope>
    <source>
        <strain evidence="1">CBS 183.55</strain>
    </source>
</reference>
<name>A0A6A5RJU6_9PLEO</name>
<gene>
    <name evidence="1" type="ORF">M421DRAFT_162607</name>
</gene>
<dbReference type="GeneID" id="54345344"/>
<accession>A0A6A5RJU6</accession>
<dbReference type="Proteomes" id="UP000800082">
    <property type="component" value="Unassembled WGS sequence"/>
</dbReference>
<protein>
    <submittedName>
        <fullName evidence="1">Uncharacterized protein</fullName>
    </submittedName>
</protein>
<dbReference type="EMBL" id="ML978970">
    <property type="protein sequence ID" value="KAF1927889.1"/>
    <property type="molecule type" value="Genomic_DNA"/>
</dbReference>
<sequence length="129" mass="14182">MKDAMTTTNSIACTCTFLIFCIHVGFSRKGLSSSPPPKLFALWQRTKTGKIVTLSSCSKPCSLANCRRTWSRSPRDPFCSAHSIPAESSGACLFARCTSSGTLVRVQRIAQGYRNDRLVSYCVKSYRAS</sequence>
<evidence type="ECO:0000313" key="1">
    <source>
        <dbReference type="EMBL" id="KAF1927889.1"/>
    </source>
</evidence>
<dbReference type="AlphaFoldDB" id="A0A6A5RJU6"/>
<dbReference type="RefSeq" id="XP_033448141.1">
    <property type="nucleotide sequence ID" value="XM_033587698.1"/>
</dbReference>
<proteinExistence type="predicted"/>
<evidence type="ECO:0000313" key="2">
    <source>
        <dbReference type="Proteomes" id="UP000800082"/>
    </source>
</evidence>
<keyword evidence="2" id="KW-1185">Reference proteome</keyword>
<organism evidence="1 2">
    <name type="scientific">Didymella exigua CBS 183.55</name>
    <dbReference type="NCBI Taxonomy" id="1150837"/>
    <lineage>
        <taxon>Eukaryota</taxon>
        <taxon>Fungi</taxon>
        <taxon>Dikarya</taxon>
        <taxon>Ascomycota</taxon>
        <taxon>Pezizomycotina</taxon>
        <taxon>Dothideomycetes</taxon>
        <taxon>Pleosporomycetidae</taxon>
        <taxon>Pleosporales</taxon>
        <taxon>Pleosporineae</taxon>
        <taxon>Didymellaceae</taxon>
        <taxon>Didymella</taxon>
    </lineage>
</organism>